<dbReference type="EMBL" id="FOLQ01000001">
    <property type="protein sequence ID" value="SFC26002.1"/>
    <property type="molecule type" value="Genomic_DNA"/>
</dbReference>
<evidence type="ECO:0000313" key="2">
    <source>
        <dbReference type="EMBL" id="SFC26002.1"/>
    </source>
</evidence>
<keyword evidence="1" id="KW-0812">Transmembrane</keyword>
<evidence type="ECO:0000313" key="3">
    <source>
        <dbReference type="Proteomes" id="UP000198598"/>
    </source>
</evidence>
<keyword evidence="1" id="KW-0472">Membrane</keyword>
<evidence type="ECO:0008006" key="4">
    <source>
        <dbReference type="Google" id="ProtNLM"/>
    </source>
</evidence>
<gene>
    <name evidence="2" type="ORF">SAMN05216167_101756</name>
</gene>
<name>A0A1I1HR18_9BACT</name>
<evidence type="ECO:0000256" key="1">
    <source>
        <dbReference type="SAM" id="Phobius"/>
    </source>
</evidence>
<dbReference type="AlphaFoldDB" id="A0A1I1HR18"/>
<dbReference type="Proteomes" id="UP000198598">
    <property type="component" value="Unassembled WGS sequence"/>
</dbReference>
<keyword evidence="1" id="KW-1133">Transmembrane helix</keyword>
<proteinExistence type="predicted"/>
<dbReference type="STRING" id="662367.SAMN05216167_101756"/>
<reference evidence="2 3" key="1">
    <citation type="submission" date="2016-10" db="EMBL/GenBank/DDBJ databases">
        <authorList>
            <person name="de Groot N.N."/>
        </authorList>
    </citation>
    <scope>NUCLEOTIDE SEQUENCE [LARGE SCALE GENOMIC DNA]</scope>
    <source>
        <strain evidence="2 3">DSM 26130</strain>
    </source>
</reference>
<dbReference type="OrthoDB" id="639802at2"/>
<feature type="transmembrane region" description="Helical" evidence="1">
    <location>
        <begin position="144"/>
        <end position="161"/>
    </location>
</feature>
<dbReference type="RefSeq" id="WP_093823081.1">
    <property type="nucleotide sequence ID" value="NZ_FOLQ01000001.1"/>
</dbReference>
<accession>A0A1I1HR18</accession>
<keyword evidence="3" id="KW-1185">Reference proteome</keyword>
<sequence>MITEDGQPGKAEVFALLDSSCRRVSETYGKPDWDTWTNSDYVSLSHILFKQTRVRISPNTLKRIFGKIKTDSRYYPQKATRDALAIYIGHLDWDHFVKVQEWTTRHAERIDQEFTKEENLPHPLTSDNPPLFSSSKHTKRNRRLPLLVGGAFLFTVVMLLVQRQSTGRQSTQLICRNPLGENPHSAVFQLKHPGSKVEAGSYSILFGDGKREHLNATDSITTHYYERPGRYFAILQRDGVNIDTSTVYLQTKGWTVTANMMHDTSRVYPIEVEHLFTQGRRSVSAPEAARAGVDTNRTFFMEFINSHPTRIDGDNFELTTQVRTSPDRAGVRCSQIGITVWGESSQHMFEVMRPGCAHWILIQNSDIQKSGQRDDLSFMGADLRSGGTLTLRVVDKQAVIFINNRQVFKTRYTQPLHQIYGVKIRFAGVGTVDAFSLNDLKTKSIFDGSF</sequence>
<organism evidence="2 3">
    <name type="scientific">Spirosoma endophyticum</name>
    <dbReference type="NCBI Taxonomy" id="662367"/>
    <lineage>
        <taxon>Bacteria</taxon>
        <taxon>Pseudomonadati</taxon>
        <taxon>Bacteroidota</taxon>
        <taxon>Cytophagia</taxon>
        <taxon>Cytophagales</taxon>
        <taxon>Cytophagaceae</taxon>
        <taxon>Spirosoma</taxon>
    </lineage>
</organism>
<protein>
    <recommendedName>
        <fullName evidence="4">PKD domain-containing protein</fullName>
    </recommendedName>
</protein>